<keyword evidence="3 5" id="KW-1133">Transmembrane helix</keyword>
<evidence type="ECO:0000256" key="3">
    <source>
        <dbReference type="ARBA" id="ARBA00022989"/>
    </source>
</evidence>
<proteinExistence type="predicted"/>
<evidence type="ECO:0000256" key="1">
    <source>
        <dbReference type="ARBA" id="ARBA00004141"/>
    </source>
</evidence>
<evidence type="ECO:0000256" key="4">
    <source>
        <dbReference type="ARBA" id="ARBA00023136"/>
    </source>
</evidence>
<feature type="transmembrane region" description="Helical" evidence="5">
    <location>
        <begin position="66"/>
        <end position="84"/>
    </location>
</feature>
<feature type="transmembrane region" description="Helical" evidence="5">
    <location>
        <begin position="229"/>
        <end position="250"/>
    </location>
</feature>
<feature type="transmembrane region" description="Helical" evidence="5">
    <location>
        <begin position="96"/>
        <end position="113"/>
    </location>
</feature>
<dbReference type="InterPro" id="IPR002781">
    <property type="entry name" value="TM_pro_TauE-like"/>
</dbReference>
<evidence type="ECO:0000313" key="6">
    <source>
        <dbReference type="EMBL" id="VDM91311.1"/>
    </source>
</evidence>
<name>A0A3P7M4A0_LITSI</name>
<dbReference type="Pfam" id="PF01925">
    <property type="entry name" value="TauE"/>
    <property type="match status" value="1"/>
</dbReference>
<comment type="subcellular location">
    <subcellularLocation>
        <location evidence="1">Membrane</location>
        <topology evidence="1">Multi-pass membrane protein</topology>
    </subcellularLocation>
</comment>
<evidence type="ECO:0000256" key="5">
    <source>
        <dbReference type="SAM" id="Phobius"/>
    </source>
</evidence>
<gene>
    <name evidence="6" type="ORF">NLS_LOCUS9248</name>
</gene>
<protein>
    <recommendedName>
        <fullName evidence="8">Membrane transporter protein</fullName>
    </recommendedName>
</protein>
<feature type="transmembrane region" description="Helical" evidence="5">
    <location>
        <begin position="256"/>
        <end position="274"/>
    </location>
</feature>
<feature type="transmembrane region" description="Helical" evidence="5">
    <location>
        <begin position="133"/>
        <end position="163"/>
    </location>
</feature>
<feature type="transmembrane region" description="Helical" evidence="5">
    <location>
        <begin position="201"/>
        <end position="222"/>
    </location>
</feature>
<evidence type="ECO:0000256" key="2">
    <source>
        <dbReference type="ARBA" id="ARBA00022692"/>
    </source>
</evidence>
<reference evidence="6 7" key="1">
    <citation type="submission" date="2018-08" db="EMBL/GenBank/DDBJ databases">
        <authorList>
            <person name="Laetsch R D."/>
            <person name="Stevens L."/>
            <person name="Kumar S."/>
            <person name="Blaxter L. M."/>
        </authorList>
    </citation>
    <scope>NUCLEOTIDE SEQUENCE [LARGE SCALE GENOMIC DNA]</scope>
</reference>
<dbReference type="Proteomes" id="UP000277928">
    <property type="component" value="Unassembled WGS sequence"/>
</dbReference>
<accession>A0A3P7M4A0</accession>
<organism evidence="6 7">
    <name type="scientific">Litomosoides sigmodontis</name>
    <name type="common">Filarial nematode worm</name>
    <dbReference type="NCBI Taxonomy" id="42156"/>
    <lineage>
        <taxon>Eukaryota</taxon>
        <taxon>Metazoa</taxon>
        <taxon>Ecdysozoa</taxon>
        <taxon>Nematoda</taxon>
        <taxon>Chromadorea</taxon>
        <taxon>Rhabditida</taxon>
        <taxon>Spirurina</taxon>
        <taxon>Spiruromorpha</taxon>
        <taxon>Filarioidea</taxon>
        <taxon>Onchocercidae</taxon>
        <taxon>Litomosoides</taxon>
    </lineage>
</organism>
<dbReference type="EMBL" id="UYRX01001453">
    <property type="protein sequence ID" value="VDM91311.1"/>
    <property type="molecule type" value="Genomic_DNA"/>
</dbReference>
<keyword evidence="7" id="KW-1185">Reference proteome</keyword>
<sequence>MIIEVIGVAGMTTEGGGAVAFPVMTLALNISPTVARDFSFMIQSCGLTAASFTIFFNGILVEWHSILFSTFGAIFGVVFGLEIVDPLMTSAEKKMTFVSVFFSFAVALLILNWEKKRKTFSKIDQFTPSKAIILIINGFIGGIFTGIAGSGIDVYSFSILTLFFRISEKVATPTSVVLMAANSMVGFFWRQFMQDEIQQESWEYLSVCVPIVVIFAPIGSFLASYLHRLTLASFIYVLETISLLGALIIIKPSWTLLILTLGFICGSLMVYMMIARCGEKLLLQNMKACELHEQTNDRSAHPSC</sequence>
<dbReference type="PANTHER" id="PTHR31154">
    <property type="entry name" value="MEMBRANE TRANSPORTER PROTEIN"/>
    <property type="match status" value="1"/>
</dbReference>
<dbReference type="PANTHER" id="PTHR31154:SF4">
    <property type="entry name" value="MEMBRANE TRANSPORTER PROTEIN"/>
    <property type="match status" value="1"/>
</dbReference>
<dbReference type="OrthoDB" id="5846871at2759"/>
<dbReference type="AlphaFoldDB" id="A0A3P7M4A0"/>
<keyword evidence="2 5" id="KW-0812">Transmembrane</keyword>
<evidence type="ECO:0000313" key="7">
    <source>
        <dbReference type="Proteomes" id="UP000277928"/>
    </source>
</evidence>
<dbReference type="OMA" id="IQSIGMM"/>
<feature type="transmembrane region" description="Helical" evidence="5">
    <location>
        <begin position="6"/>
        <end position="28"/>
    </location>
</feature>
<feature type="transmembrane region" description="Helical" evidence="5">
    <location>
        <begin position="170"/>
        <end position="189"/>
    </location>
</feature>
<feature type="transmembrane region" description="Helical" evidence="5">
    <location>
        <begin position="40"/>
        <end position="60"/>
    </location>
</feature>
<dbReference type="GO" id="GO:0016020">
    <property type="term" value="C:membrane"/>
    <property type="evidence" value="ECO:0007669"/>
    <property type="project" value="UniProtKB-SubCell"/>
</dbReference>
<evidence type="ECO:0008006" key="8">
    <source>
        <dbReference type="Google" id="ProtNLM"/>
    </source>
</evidence>
<keyword evidence="4 5" id="KW-0472">Membrane</keyword>